<protein>
    <submittedName>
        <fullName evidence="3">Anti-anti-sigma factor</fullName>
    </submittedName>
</protein>
<dbReference type="InterPro" id="IPR051932">
    <property type="entry name" value="Bact_StressResp_Reg"/>
</dbReference>
<evidence type="ECO:0000313" key="3">
    <source>
        <dbReference type="EMBL" id="AQQ52593.1"/>
    </source>
</evidence>
<accession>A0A1Q2KWR7</accession>
<name>A0A1Q2KWR7_9BACL</name>
<dbReference type="SUPFAM" id="SSF52091">
    <property type="entry name" value="SpoIIaa-like"/>
    <property type="match status" value="1"/>
</dbReference>
<dbReference type="InterPro" id="IPR036513">
    <property type="entry name" value="STAS_dom_sf"/>
</dbReference>
<feature type="domain" description="STAS" evidence="2">
    <location>
        <begin position="160"/>
        <end position="271"/>
    </location>
</feature>
<dbReference type="OrthoDB" id="2677458at2"/>
<organism evidence="3 4">
    <name type="scientific">Planococcus lenghuensis</name>
    <dbReference type="NCBI Taxonomy" id="2213202"/>
    <lineage>
        <taxon>Bacteria</taxon>
        <taxon>Bacillati</taxon>
        <taxon>Bacillota</taxon>
        <taxon>Bacilli</taxon>
        <taxon>Bacillales</taxon>
        <taxon>Caryophanaceae</taxon>
        <taxon>Planococcus</taxon>
    </lineage>
</organism>
<evidence type="ECO:0000313" key="4">
    <source>
        <dbReference type="Proteomes" id="UP000188184"/>
    </source>
</evidence>
<dbReference type="Pfam" id="PF01740">
    <property type="entry name" value="STAS"/>
    <property type="match status" value="1"/>
</dbReference>
<gene>
    <name evidence="3" type="ORF">B0X71_05440</name>
</gene>
<dbReference type="CDD" id="cd07041">
    <property type="entry name" value="STAS_RsbR_RsbS_like"/>
    <property type="match status" value="1"/>
</dbReference>
<dbReference type="InterPro" id="IPR002645">
    <property type="entry name" value="STAS_dom"/>
</dbReference>
<evidence type="ECO:0000259" key="2">
    <source>
        <dbReference type="PROSITE" id="PS50801"/>
    </source>
</evidence>
<reference evidence="3 4" key="1">
    <citation type="submission" date="2017-02" db="EMBL/GenBank/DDBJ databases">
        <title>The complete genomic sequence of a novel cold adapted crude oil-degrading bacterium Planococcus qaidamina Y42.</title>
        <authorList>
            <person name="Yang R."/>
        </authorList>
    </citation>
    <scope>NUCLEOTIDE SEQUENCE [LARGE SCALE GENOMIC DNA]</scope>
    <source>
        <strain evidence="3 4">Y42</strain>
    </source>
</reference>
<sequence>MSSFSRFAEYVSAHAEQLAAEVVETVMRKMQFYISENEQQSTFNMYVQLLSFFGESLLKPERDEMPAAVIDWSKKNAAKQVAAGGAVSEIVIRYPLTRSTFNDLLTRISIDLGLSQQETAHVIKQIDGILDVSLNETIFAFEEYSDRLQRETQQELAKLSAPIVPVKDDIVILPLIGKIDMDRADYILDYIVPQLADRGVTHVISDYSGVYAIDEQIAAALGKIGNTLRLMGIRVIVAGLRPDLAQSIVNSGLDMKKMESYATVKQALKNLS</sequence>
<dbReference type="AlphaFoldDB" id="A0A1Q2KWR7"/>
<dbReference type="PANTHER" id="PTHR33745">
    <property type="entry name" value="RSBT ANTAGONIST PROTEIN RSBS-RELATED"/>
    <property type="match status" value="1"/>
</dbReference>
<dbReference type="PROSITE" id="PS50801">
    <property type="entry name" value="STAS"/>
    <property type="match status" value="1"/>
</dbReference>
<keyword evidence="4" id="KW-1185">Reference proteome</keyword>
<dbReference type="RefSeq" id="WP_077588476.1">
    <property type="nucleotide sequence ID" value="NZ_CP019640.1"/>
</dbReference>
<proteinExistence type="predicted"/>
<keyword evidence="1" id="KW-0597">Phosphoprotein</keyword>
<dbReference type="Proteomes" id="UP000188184">
    <property type="component" value="Chromosome"/>
</dbReference>
<dbReference type="Gene3D" id="3.30.750.24">
    <property type="entry name" value="STAS domain"/>
    <property type="match status" value="1"/>
</dbReference>
<dbReference type="KEGG" id="pmar:B0X71_05440"/>
<evidence type="ECO:0000256" key="1">
    <source>
        <dbReference type="ARBA" id="ARBA00022553"/>
    </source>
</evidence>
<dbReference type="PANTHER" id="PTHR33745:SF3">
    <property type="entry name" value="RSBT CO-ANTAGONIST PROTEIN RSBRC"/>
    <property type="match status" value="1"/>
</dbReference>
<dbReference type="EMBL" id="CP019640">
    <property type="protein sequence ID" value="AQQ52593.1"/>
    <property type="molecule type" value="Genomic_DNA"/>
</dbReference>